<dbReference type="InterPro" id="IPR033133">
    <property type="entry name" value="PUM-HD"/>
</dbReference>
<feature type="domain" description="PUM-HD" evidence="5">
    <location>
        <begin position="155"/>
        <end position="497"/>
    </location>
</feature>
<dbReference type="InterPro" id="IPR016024">
    <property type="entry name" value="ARM-type_fold"/>
</dbReference>
<feature type="repeat" description="Pumilio" evidence="3">
    <location>
        <begin position="392"/>
        <end position="437"/>
    </location>
</feature>
<evidence type="ECO:0000256" key="3">
    <source>
        <dbReference type="PROSITE-ProRule" id="PRU00317"/>
    </source>
</evidence>
<dbReference type="HOGENOM" id="CLU_046489_0_0_1"/>
<evidence type="ECO:0000313" key="7">
    <source>
        <dbReference type="Proteomes" id="UP000026961"/>
    </source>
</evidence>
<feature type="region of interest" description="Disordered" evidence="4">
    <location>
        <begin position="1"/>
        <end position="35"/>
    </location>
</feature>
<dbReference type="PROSITE" id="PS50303">
    <property type="entry name" value="PUM_HD"/>
    <property type="match status" value="1"/>
</dbReference>
<dbReference type="InterPro" id="IPR011989">
    <property type="entry name" value="ARM-like"/>
</dbReference>
<dbReference type="AlphaFoldDB" id="A0A0E0B285"/>
<evidence type="ECO:0000259" key="5">
    <source>
        <dbReference type="PROSITE" id="PS50303"/>
    </source>
</evidence>
<dbReference type="Proteomes" id="UP000026961">
    <property type="component" value="Chromosome 9"/>
</dbReference>
<evidence type="ECO:0000256" key="2">
    <source>
        <dbReference type="ARBA" id="ARBA00022845"/>
    </source>
</evidence>
<organism evidence="6">
    <name type="scientific">Oryza glumipatula</name>
    <dbReference type="NCBI Taxonomy" id="40148"/>
    <lineage>
        <taxon>Eukaryota</taxon>
        <taxon>Viridiplantae</taxon>
        <taxon>Streptophyta</taxon>
        <taxon>Embryophyta</taxon>
        <taxon>Tracheophyta</taxon>
        <taxon>Spermatophyta</taxon>
        <taxon>Magnoliopsida</taxon>
        <taxon>Liliopsida</taxon>
        <taxon>Poales</taxon>
        <taxon>Poaceae</taxon>
        <taxon>BOP clade</taxon>
        <taxon>Oryzoideae</taxon>
        <taxon>Oryzeae</taxon>
        <taxon>Oryzinae</taxon>
        <taxon>Oryza</taxon>
    </lineage>
</organism>
<dbReference type="PANTHER" id="PTHR12537:SF134">
    <property type="entry name" value="PUM-HD DOMAIN-CONTAINING PROTEIN"/>
    <property type="match status" value="1"/>
</dbReference>
<dbReference type="Gene3D" id="1.25.10.10">
    <property type="entry name" value="Leucine-rich Repeat Variant"/>
    <property type="match status" value="1"/>
</dbReference>
<dbReference type="InterPro" id="IPR001313">
    <property type="entry name" value="Pumilio_RNA-bd_rpt"/>
</dbReference>
<keyword evidence="1" id="KW-0677">Repeat</keyword>
<sequence>MAAPAPGKGKEVVVAEEEERKEEEEEEEEEATCDELEEQMEFLRRLDIGEEREQEAARWWRRREDAATTSGAAGWWRREDVATTSAAAANRRVVPAFGGVAMTPGRIWADGNAVAGPPAPTPPWTPRPRRHGGMLGDDRHARGGHVLLGSHELQVPAASASPSSSISRRAAAAANAGWRFAGADTPQLVVYLANNEQMVLHTLFHAPLNEAHLVAEVIVDHAADIMESIHGQRLLSCVLHSCCCELHEAIVAKITQHRDRSDGVVTMIRSCRSLKSCQLVRNAIVPWVGRRSKMQSLVTDSDKLRVIQACIQCFPADIAKVLVDAVVENCIEIACHLNGLLFLQNCLGHITLEEKYKIFTQVCINSVYLAKHRSGNYIVQDVLEFGHPFHLEIITSCFKTHYVDLARQKYSSRVVEKCLKVFGDLEQYSIVCELILDLDHFRDLVTDEVANYVISTALLACMVPVRDILANTIISLQDVNRHHPHCLKIFDILSRLGYMQ</sequence>
<dbReference type="SUPFAM" id="SSF48371">
    <property type="entry name" value="ARM repeat"/>
    <property type="match status" value="1"/>
</dbReference>
<protein>
    <recommendedName>
        <fullName evidence="5">PUM-HD domain-containing protein</fullName>
    </recommendedName>
</protein>
<dbReference type="SMART" id="SM00025">
    <property type="entry name" value="Pumilio"/>
    <property type="match status" value="5"/>
</dbReference>
<accession>A0A0E0B285</accession>
<dbReference type="eggNOG" id="KOG2049">
    <property type="taxonomic scope" value="Eukaryota"/>
</dbReference>
<keyword evidence="2" id="KW-0810">Translation regulation</keyword>
<dbReference type="STRING" id="40148.A0A0E0B285"/>
<evidence type="ECO:0000313" key="6">
    <source>
        <dbReference type="EnsemblPlants" id="OGLUM09G08460.1"/>
    </source>
</evidence>
<dbReference type="Gramene" id="OGLUM09G08460.1">
    <property type="protein sequence ID" value="OGLUM09G08460.1"/>
    <property type="gene ID" value="OGLUM09G08460"/>
</dbReference>
<reference evidence="6" key="1">
    <citation type="submission" date="2015-04" db="UniProtKB">
        <authorList>
            <consortium name="EnsemblPlants"/>
        </authorList>
    </citation>
    <scope>IDENTIFICATION</scope>
</reference>
<proteinExistence type="predicted"/>
<name>A0A0E0B285_9ORYZ</name>
<dbReference type="PANTHER" id="PTHR12537">
    <property type="entry name" value="RNA BINDING PROTEIN PUMILIO-RELATED"/>
    <property type="match status" value="1"/>
</dbReference>
<dbReference type="Pfam" id="PF00806">
    <property type="entry name" value="PUF"/>
    <property type="match status" value="3"/>
</dbReference>
<feature type="compositionally biased region" description="Acidic residues" evidence="4">
    <location>
        <begin position="14"/>
        <end position="35"/>
    </location>
</feature>
<dbReference type="GO" id="GO:0005737">
    <property type="term" value="C:cytoplasm"/>
    <property type="evidence" value="ECO:0007669"/>
    <property type="project" value="TreeGrafter"/>
</dbReference>
<dbReference type="EnsemblPlants" id="OGLUM09G08460.1">
    <property type="protein sequence ID" value="OGLUM09G08460.1"/>
    <property type="gene ID" value="OGLUM09G08460"/>
</dbReference>
<dbReference type="PROSITE" id="PS50302">
    <property type="entry name" value="PUM"/>
    <property type="match status" value="1"/>
</dbReference>
<dbReference type="GO" id="GO:0006417">
    <property type="term" value="P:regulation of translation"/>
    <property type="evidence" value="ECO:0007669"/>
    <property type="project" value="UniProtKB-KW"/>
</dbReference>
<reference evidence="6" key="2">
    <citation type="submission" date="2018-05" db="EMBL/GenBank/DDBJ databases">
        <title>OgluRS3 (Oryza glumaepatula Reference Sequence Version 3).</title>
        <authorList>
            <person name="Zhang J."/>
            <person name="Kudrna D."/>
            <person name="Lee S."/>
            <person name="Talag J."/>
            <person name="Welchert J."/>
            <person name="Wing R.A."/>
        </authorList>
    </citation>
    <scope>NUCLEOTIDE SEQUENCE [LARGE SCALE GENOMIC DNA]</scope>
</reference>
<evidence type="ECO:0000256" key="1">
    <source>
        <dbReference type="ARBA" id="ARBA00022737"/>
    </source>
</evidence>
<keyword evidence="7" id="KW-1185">Reference proteome</keyword>
<evidence type="ECO:0000256" key="4">
    <source>
        <dbReference type="SAM" id="MobiDB-lite"/>
    </source>
</evidence>
<dbReference type="GO" id="GO:0003729">
    <property type="term" value="F:mRNA binding"/>
    <property type="evidence" value="ECO:0007669"/>
    <property type="project" value="TreeGrafter"/>
</dbReference>